<dbReference type="CDD" id="cd00082">
    <property type="entry name" value="HisKA"/>
    <property type="match status" value="1"/>
</dbReference>
<dbReference type="KEGG" id="chrm:FYK34_04370"/>
<comment type="catalytic activity">
    <reaction evidence="1">
        <text>ATP + protein L-histidine = ADP + protein N-phospho-L-histidine.</text>
        <dbReference type="EC" id="2.7.13.3"/>
    </reaction>
</comment>
<dbReference type="Gene3D" id="3.30.565.10">
    <property type="entry name" value="Histidine kinase-like ATPase, C-terminal domain"/>
    <property type="match status" value="1"/>
</dbReference>
<dbReference type="CDD" id="cd00130">
    <property type="entry name" value="PAS"/>
    <property type="match status" value="1"/>
</dbReference>
<keyword evidence="8" id="KW-0067">ATP-binding</keyword>
<evidence type="ECO:0000313" key="21">
    <source>
        <dbReference type="Proteomes" id="UP000322079"/>
    </source>
</evidence>
<keyword evidence="4 14" id="KW-0597">Phosphoprotein</keyword>
<keyword evidence="21" id="KW-1185">Reference proteome</keyword>
<dbReference type="SMART" id="SM00448">
    <property type="entry name" value="REC"/>
    <property type="match status" value="1"/>
</dbReference>
<dbReference type="InterPro" id="IPR004358">
    <property type="entry name" value="Sig_transdc_His_kin-like_C"/>
</dbReference>
<evidence type="ECO:0000256" key="11">
    <source>
        <dbReference type="ARBA" id="ARBA00064003"/>
    </source>
</evidence>
<evidence type="ECO:0000256" key="15">
    <source>
        <dbReference type="SAM" id="Phobius"/>
    </source>
</evidence>
<dbReference type="GO" id="GO:0000155">
    <property type="term" value="F:phosphorelay sensor kinase activity"/>
    <property type="evidence" value="ECO:0007669"/>
    <property type="project" value="InterPro"/>
</dbReference>
<organism evidence="20 21">
    <name type="scientific">Chromobacterium paludis</name>
    <dbReference type="NCBI Taxonomy" id="2605945"/>
    <lineage>
        <taxon>Bacteria</taxon>
        <taxon>Pseudomonadati</taxon>
        <taxon>Pseudomonadota</taxon>
        <taxon>Betaproteobacteria</taxon>
        <taxon>Neisseriales</taxon>
        <taxon>Chromobacteriaceae</taxon>
        <taxon>Chromobacterium</taxon>
    </lineage>
</organism>
<dbReference type="GO" id="GO:0005524">
    <property type="term" value="F:ATP binding"/>
    <property type="evidence" value="ECO:0007669"/>
    <property type="project" value="UniProtKB-KW"/>
</dbReference>
<dbReference type="InterPro" id="IPR001789">
    <property type="entry name" value="Sig_transdc_resp-reg_receiver"/>
</dbReference>
<dbReference type="InterPro" id="IPR003660">
    <property type="entry name" value="HAMP_dom"/>
</dbReference>
<dbReference type="CDD" id="cd06225">
    <property type="entry name" value="HAMP"/>
    <property type="match status" value="1"/>
</dbReference>
<dbReference type="Gene3D" id="3.30.450.20">
    <property type="entry name" value="PAS domain"/>
    <property type="match status" value="1"/>
</dbReference>
<feature type="domain" description="HAMP" evidence="19">
    <location>
        <begin position="175"/>
        <end position="227"/>
    </location>
</feature>
<evidence type="ECO:0000259" key="16">
    <source>
        <dbReference type="PROSITE" id="PS50109"/>
    </source>
</evidence>
<dbReference type="Pfam" id="PF00512">
    <property type="entry name" value="HisKA"/>
    <property type="match status" value="1"/>
</dbReference>
<dbReference type="InterPro" id="IPR000014">
    <property type="entry name" value="PAS"/>
</dbReference>
<evidence type="ECO:0000256" key="2">
    <source>
        <dbReference type="ARBA" id="ARBA00004370"/>
    </source>
</evidence>
<evidence type="ECO:0000256" key="9">
    <source>
        <dbReference type="ARBA" id="ARBA00023012"/>
    </source>
</evidence>
<dbReference type="NCBIfam" id="TIGR00229">
    <property type="entry name" value="sensory_box"/>
    <property type="match status" value="1"/>
</dbReference>
<dbReference type="InterPro" id="IPR036641">
    <property type="entry name" value="HPT_dom_sf"/>
</dbReference>
<dbReference type="SUPFAM" id="SSF47384">
    <property type="entry name" value="Homodimeric domain of signal transducing histidine kinase"/>
    <property type="match status" value="1"/>
</dbReference>
<evidence type="ECO:0000256" key="13">
    <source>
        <dbReference type="ARBA" id="ARBA00070152"/>
    </source>
</evidence>
<proteinExistence type="predicted"/>
<keyword evidence="15" id="KW-0812">Transmembrane</keyword>
<feature type="domain" description="Histidine kinase" evidence="16">
    <location>
        <begin position="549"/>
        <end position="770"/>
    </location>
</feature>
<dbReference type="CDD" id="cd17546">
    <property type="entry name" value="REC_hyHK_CKI1_RcsC-like"/>
    <property type="match status" value="1"/>
</dbReference>
<keyword evidence="15" id="KW-1133">Transmembrane helix</keyword>
<dbReference type="InterPro" id="IPR035965">
    <property type="entry name" value="PAS-like_dom_sf"/>
</dbReference>
<comment type="subunit">
    <text evidence="11">At low DSF concentrations, interacts with RpfF.</text>
</comment>
<comment type="function">
    <text evidence="10">Member of the two-component regulatory system BvgS/BvgA. Phosphorylates BvgA via a four-step phosphorelay in response to environmental signals.</text>
</comment>
<keyword evidence="7" id="KW-0418">Kinase</keyword>
<feature type="transmembrane region" description="Helical" evidence="15">
    <location>
        <begin position="6"/>
        <end position="30"/>
    </location>
</feature>
<feature type="modified residue" description="4-aspartylphosphate" evidence="14">
    <location>
        <position position="841"/>
    </location>
</feature>
<dbReference type="SUPFAM" id="SSF158472">
    <property type="entry name" value="HAMP domain-like"/>
    <property type="match status" value="1"/>
</dbReference>
<dbReference type="Gene3D" id="1.20.120.160">
    <property type="entry name" value="HPT domain"/>
    <property type="match status" value="1"/>
</dbReference>
<evidence type="ECO:0000256" key="3">
    <source>
        <dbReference type="ARBA" id="ARBA00012438"/>
    </source>
</evidence>
<dbReference type="FunFam" id="1.10.287.130:FF:000002">
    <property type="entry name" value="Two-component osmosensing histidine kinase"/>
    <property type="match status" value="1"/>
</dbReference>
<feature type="domain" description="PAS" evidence="18">
    <location>
        <begin position="409"/>
        <end position="473"/>
    </location>
</feature>
<dbReference type="InterPro" id="IPR011006">
    <property type="entry name" value="CheY-like_superfamily"/>
</dbReference>
<evidence type="ECO:0000256" key="12">
    <source>
        <dbReference type="ARBA" id="ARBA00068150"/>
    </source>
</evidence>
<dbReference type="Proteomes" id="UP000322079">
    <property type="component" value="Chromosome"/>
</dbReference>
<dbReference type="InterPro" id="IPR036097">
    <property type="entry name" value="HisK_dim/P_sf"/>
</dbReference>
<dbReference type="CDD" id="cd16922">
    <property type="entry name" value="HATPase_EvgS-ArcB-TorS-like"/>
    <property type="match status" value="1"/>
</dbReference>
<dbReference type="InterPro" id="IPR003661">
    <property type="entry name" value="HisK_dim/P_dom"/>
</dbReference>
<evidence type="ECO:0000313" key="20">
    <source>
        <dbReference type="EMBL" id="QEL54855.1"/>
    </source>
</evidence>
<evidence type="ECO:0000256" key="5">
    <source>
        <dbReference type="ARBA" id="ARBA00022679"/>
    </source>
</evidence>
<dbReference type="Pfam" id="PF00072">
    <property type="entry name" value="Response_reg"/>
    <property type="match status" value="1"/>
</dbReference>
<dbReference type="SUPFAM" id="SSF55785">
    <property type="entry name" value="PYP-like sensor domain (PAS domain)"/>
    <property type="match status" value="1"/>
</dbReference>
<keyword evidence="6" id="KW-0547">Nucleotide-binding</keyword>
<dbReference type="PROSITE" id="PS50885">
    <property type="entry name" value="HAMP"/>
    <property type="match status" value="1"/>
</dbReference>
<dbReference type="Gene3D" id="1.10.287.130">
    <property type="match status" value="1"/>
</dbReference>
<dbReference type="EC" id="2.7.13.3" evidence="3"/>
<dbReference type="EMBL" id="CP043473">
    <property type="protein sequence ID" value="QEL54855.1"/>
    <property type="molecule type" value="Genomic_DNA"/>
</dbReference>
<name>A0A5C1DDN6_9NEIS</name>
<dbReference type="FunFam" id="3.30.565.10:FF:000010">
    <property type="entry name" value="Sensor histidine kinase RcsC"/>
    <property type="match status" value="1"/>
</dbReference>
<dbReference type="SMART" id="SM00387">
    <property type="entry name" value="HATPase_c"/>
    <property type="match status" value="1"/>
</dbReference>
<comment type="subcellular location">
    <subcellularLocation>
        <location evidence="2">Membrane</location>
    </subcellularLocation>
</comment>
<dbReference type="GO" id="GO:0005886">
    <property type="term" value="C:plasma membrane"/>
    <property type="evidence" value="ECO:0007669"/>
    <property type="project" value="UniProtKB-SubCell"/>
</dbReference>
<evidence type="ECO:0000259" key="19">
    <source>
        <dbReference type="PROSITE" id="PS50885"/>
    </source>
</evidence>
<dbReference type="SUPFAM" id="SSF52172">
    <property type="entry name" value="CheY-like"/>
    <property type="match status" value="1"/>
</dbReference>
<evidence type="ECO:0000256" key="6">
    <source>
        <dbReference type="ARBA" id="ARBA00022741"/>
    </source>
</evidence>
<protein>
    <recommendedName>
        <fullName evidence="12">Sensory/regulatory protein RpfC</fullName>
        <ecNumber evidence="3">2.7.13.3</ecNumber>
    </recommendedName>
    <alternativeName>
        <fullName evidence="13">Virulence sensor protein BvgS</fullName>
    </alternativeName>
</protein>
<feature type="domain" description="Response regulatory" evidence="17">
    <location>
        <begin position="792"/>
        <end position="912"/>
    </location>
</feature>
<dbReference type="SMART" id="SM00304">
    <property type="entry name" value="HAMP"/>
    <property type="match status" value="1"/>
</dbReference>
<sequence length="1047" mass="115493">MSFRLKTILGIALIEMIMLGILLHFGLGLLHDTSARELLKRRQIIAEQFAQANQNAVLSTDLATLQNAVEQMVKSAGIVYARVYDSRNRLLAEAGDPMALALPPSPSQDIDRLPPGQPLTIKRDIRVGGIHYGRVELGTSVAAHQQLMQQARQNGLLLAVSELALSALFSLLLGLYLTRQLNSLQQAATRMADGELGYQVPVRGKDELARTGQLFNQMSIQLAHDRARLEAALNQAEQSGQHLRRQEKVLDAINYLQSLFIGKAHPDTMFSYARDILLLWFEAEHGFLCEVLSPAKQPQFHPITPALSPPPQMDAAQLLQRCLYRQQEQLLALQQSAAGPLREDYHFLSVPIMLASRVIGVFTLFYPHPVAPERGNDFPVPLMNTLAQLILASQDQRTLEQTQLQLSRQQMLLTAVIETSIDGIATLDENGLFTSANHVAEQMFRLPRGGLIGTALQDCLEPDSRRALQPLLNGDDIKLGSLLQLTALRADGTPFPMELALTRMPDTGSDCYNLTMRDITARQAAERELRRAKEQADAANQAKSAFLATISHEIRTPLNGVLGMLELLQLSQLDAEQQDTLDTARDSARTLLLLIDDVLDFSKIEANQLELVKTPTDIWPLLQRVLSLYSQTVEKKDLDFDLQIDPLLAPVLLLDPLRLRQILQNLLSNAVKFTATGSIILRVQVKEEATGWQNLCFDVMDTGIGIPPEQLQGLFQPFSQGDTDTTRRYGGTGLGLAICRRLAELMGGEVTIASELGRGTRVSLHIRAEVAERQARSATGAPASALIHAEKRILLVEDNPTNLKLATKQLEKLGYRPDTAEDGAQAFEKWRHNHYHLVLTDCLMPNIGGFELARLIRSYEAEHPVRPRAAIIACTANAAAEELQKTRDAGMDDYLVKPLALDTLAATLEKWLQGAPAAANPPLPAPPDSSAPLDLFVLRERGGKSPKLENRLLREFLKNTRRNIARIRDAIISDNLPLIAGTARDIEAEAVQIGARAIGEAAKHMEQAAASQLADAVPRLMLQLEAACLDVEQWLANRGIPRELSHG</sequence>
<dbReference type="InterPro" id="IPR003594">
    <property type="entry name" value="HATPase_dom"/>
</dbReference>
<dbReference type="SUPFAM" id="SSF47226">
    <property type="entry name" value="Histidine-containing phosphotransfer domain, HPT domain"/>
    <property type="match status" value="1"/>
</dbReference>
<dbReference type="PROSITE" id="PS50112">
    <property type="entry name" value="PAS"/>
    <property type="match status" value="1"/>
</dbReference>
<dbReference type="InterPro" id="IPR036890">
    <property type="entry name" value="HATPase_C_sf"/>
</dbReference>
<dbReference type="Pfam" id="PF13426">
    <property type="entry name" value="PAS_9"/>
    <property type="match status" value="1"/>
</dbReference>
<dbReference type="Pfam" id="PF00672">
    <property type="entry name" value="HAMP"/>
    <property type="match status" value="1"/>
</dbReference>
<dbReference type="Gene3D" id="6.10.340.10">
    <property type="match status" value="1"/>
</dbReference>
<evidence type="ECO:0000256" key="7">
    <source>
        <dbReference type="ARBA" id="ARBA00022777"/>
    </source>
</evidence>
<dbReference type="PROSITE" id="PS50109">
    <property type="entry name" value="HIS_KIN"/>
    <property type="match status" value="1"/>
</dbReference>
<gene>
    <name evidence="20" type="ORF">FYK34_04370</name>
</gene>
<evidence type="ECO:0000256" key="4">
    <source>
        <dbReference type="ARBA" id="ARBA00022553"/>
    </source>
</evidence>
<evidence type="ECO:0000259" key="17">
    <source>
        <dbReference type="PROSITE" id="PS50110"/>
    </source>
</evidence>
<dbReference type="PANTHER" id="PTHR45339">
    <property type="entry name" value="HYBRID SIGNAL TRANSDUCTION HISTIDINE KINASE J"/>
    <property type="match status" value="1"/>
</dbReference>
<dbReference type="PROSITE" id="PS50110">
    <property type="entry name" value="RESPONSE_REGULATORY"/>
    <property type="match status" value="1"/>
</dbReference>
<dbReference type="Gene3D" id="3.40.50.2300">
    <property type="match status" value="1"/>
</dbReference>
<dbReference type="PRINTS" id="PR00344">
    <property type="entry name" value="BCTRLSENSOR"/>
</dbReference>
<dbReference type="Pfam" id="PF02518">
    <property type="entry name" value="HATPase_c"/>
    <property type="match status" value="1"/>
</dbReference>
<evidence type="ECO:0000256" key="8">
    <source>
        <dbReference type="ARBA" id="ARBA00022840"/>
    </source>
</evidence>
<keyword evidence="9" id="KW-0902">Two-component regulatory system</keyword>
<keyword evidence="15" id="KW-0472">Membrane</keyword>
<dbReference type="SMART" id="SM00388">
    <property type="entry name" value="HisKA"/>
    <property type="match status" value="1"/>
</dbReference>
<reference evidence="20 21" key="1">
    <citation type="submission" date="2019-08" db="EMBL/GenBank/DDBJ databases">
        <title>Chromobacterium paludis, a novel bacterium isolated from a Maryland marsh pond.</title>
        <authorList>
            <person name="Blackburn M.B."/>
            <person name="Gundersen-Rindal D.E."/>
        </authorList>
    </citation>
    <scope>NUCLEOTIDE SEQUENCE [LARGE SCALE GENOMIC DNA]</scope>
    <source>
        <strain evidence="21">IIBBL 257-1</strain>
    </source>
</reference>
<evidence type="ECO:0000256" key="14">
    <source>
        <dbReference type="PROSITE-ProRule" id="PRU00169"/>
    </source>
</evidence>
<evidence type="ECO:0000256" key="10">
    <source>
        <dbReference type="ARBA" id="ARBA00058004"/>
    </source>
</evidence>
<dbReference type="RefSeq" id="WP_149295232.1">
    <property type="nucleotide sequence ID" value="NZ_CP043473.1"/>
</dbReference>
<dbReference type="SMART" id="SM00091">
    <property type="entry name" value="PAS"/>
    <property type="match status" value="1"/>
</dbReference>
<dbReference type="AlphaFoldDB" id="A0A5C1DDN6"/>
<dbReference type="PANTHER" id="PTHR45339:SF5">
    <property type="entry name" value="HISTIDINE KINASE"/>
    <property type="match status" value="1"/>
</dbReference>
<evidence type="ECO:0000259" key="18">
    <source>
        <dbReference type="PROSITE" id="PS50112"/>
    </source>
</evidence>
<dbReference type="SUPFAM" id="SSF55874">
    <property type="entry name" value="ATPase domain of HSP90 chaperone/DNA topoisomerase II/histidine kinase"/>
    <property type="match status" value="1"/>
</dbReference>
<evidence type="ECO:0000256" key="1">
    <source>
        <dbReference type="ARBA" id="ARBA00000085"/>
    </source>
</evidence>
<accession>A0A5C1DDN6</accession>
<dbReference type="InterPro" id="IPR005467">
    <property type="entry name" value="His_kinase_dom"/>
</dbReference>
<keyword evidence="5" id="KW-0808">Transferase</keyword>